<comment type="catalytic activity">
    <reaction evidence="7 9">
        <text>L-arginyl-[protein] + NAD(+) = N(omega)-(ADP-D-ribosyl)-L-arginyl-[protein] + nicotinamide + H(+)</text>
        <dbReference type="Rhea" id="RHEA:19149"/>
        <dbReference type="Rhea" id="RHEA-COMP:10532"/>
        <dbReference type="Rhea" id="RHEA-COMP:15087"/>
        <dbReference type="ChEBI" id="CHEBI:15378"/>
        <dbReference type="ChEBI" id="CHEBI:17154"/>
        <dbReference type="ChEBI" id="CHEBI:29965"/>
        <dbReference type="ChEBI" id="CHEBI:57540"/>
        <dbReference type="ChEBI" id="CHEBI:142554"/>
        <dbReference type="EC" id="2.4.2.31"/>
    </reaction>
</comment>
<evidence type="ECO:0000256" key="3">
    <source>
        <dbReference type="ARBA" id="ARBA00022679"/>
    </source>
</evidence>
<dbReference type="Pfam" id="PF13424">
    <property type="entry name" value="TPR_12"/>
    <property type="match status" value="2"/>
</dbReference>
<evidence type="ECO:0000256" key="5">
    <source>
        <dbReference type="ARBA" id="ARBA00022737"/>
    </source>
</evidence>
<proteinExistence type="inferred from homology"/>
<dbReference type="InterPro" id="IPR019734">
    <property type="entry name" value="TPR_rpt"/>
</dbReference>
<sequence length="962" mass="110453">MTVSMSCAVSMMYLGPPVIRANGSYTFKVHADEILIVQSHTANGTRPVFKGCLEPNDEFTFRSSRLIDHHFVITIYVNGIIDQHVFVCCETGFVSQSHFQMQRSSCQLQSITGGIPCEICHSHQLMDFTPNEIPYEMTTPDVQPVIVSKPVKMPTENYPDQKMTLNDTTPKDHSITVVNKNQTKTTNVNTKESIQNNTLKIKNEDDEKQNISSAAKFQMQKLLSSYLQLLHPQTKPSSAISEPASTTQLHTHPDPTVGHNREEKAAIQIASSVLTPTIESKAENFVLIWLDATIRTNNDTLESEEKLRSIVNSLVTCHSIDQAKDFMKQIEDQEIYLIVSGRLAKELVSMTEIIDNTKLNSIYIYCSKKSEYQDLVHRCEKIRDIFDDIDSLCTRLKQDTEQALKNLLPMSTITDEKNQAKFLCAQLHRDLLFTVESTNDAKLELADYCYNIYKSVPTQIRYIEELRTEYHAGNAIHWYTRQTFLFKMLNKALIAQDTSTLYRFHFFIKDLHDHLERMHKRMHSLYKPSLQSRVLKVYRGLSMTMAAFKKTICAEVNNLIGFDSFLSTSLNDRIAIEFALEKQPPKTESVVFCIEIDVDQMERPFADISRWSEFRREQEVLFSIGTVFQIVNVAKEKTSDGIWMVHLKSVNDNDEKLQVQTQQIQSALLEFFEDILKEQCDVNNHQQLPASYANVASMYYKQGEYEKSLAFYKKALDALNRLQPTDSLSKAKYITNVAKVQVALHNQGEALNLYEQALQIRRNLCKSDDPTLIHTLHTIGDIYCQKEDWNEAWKYYHQALELQLPALEASRLLDLSMIAATYICLGIVCYKQKRFAEALDSFLKALKQQCEHLTEEHPVLAFLYNNIGAMHYKLKQYSAALTNQLTCLTIESKALPKDHKTFIETYENIATTYEKLGQFDQASVYAEKYVEQIKLHYSGNAQKLSDAADFLKRIQISRDNLK</sequence>
<dbReference type="Proteomes" id="UP000663852">
    <property type="component" value="Unassembled WGS sequence"/>
</dbReference>
<feature type="domain" description="DUF4590" evidence="11">
    <location>
        <begin position="29"/>
        <end position="127"/>
    </location>
</feature>
<protein>
    <recommendedName>
        <fullName evidence="9">NAD(P)(+)--arginine ADP-ribosyltransferase</fullName>
        <ecNumber evidence="9">2.4.2.31</ecNumber>
    </recommendedName>
    <alternativeName>
        <fullName evidence="9">Mono(ADP-ribosyl)transferase</fullName>
    </alternativeName>
</protein>
<keyword evidence="3 9" id="KW-0808">Transferase</keyword>
<dbReference type="Pfam" id="PF13176">
    <property type="entry name" value="TPR_7"/>
    <property type="match status" value="1"/>
</dbReference>
<accession>A0A814S1E9</accession>
<reference evidence="12" key="1">
    <citation type="submission" date="2021-02" db="EMBL/GenBank/DDBJ databases">
        <authorList>
            <person name="Nowell W R."/>
        </authorList>
    </citation>
    <scope>NUCLEOTIDE SEQUENCE</scope>
</reference>
<evidence type="ECO:0000256" key="7">
    <source>
        <dbReference type="ARBA" id="ARBA00047597"/>
    </source>
</evidence>
<keyword evidence="6 8" id="KW-0802">TPR repeat</keyword>
<evidence type="ECO:0000256" key="9">
    <source>
        <dbReference type="RuleBase" id="RU361228"/>
    </source>
</evidence>
<dbReference type="SUPFAM" id="SSF48452">
    <property type="entry name" value="TPR-like"/>
    <property type="match status" value="2"/>
</dbReference>
<keyword evidence="9" id="KW-0521">NADP</keyword>
<feature type="region of interest" description="Disordered" evidence="10">
    <location>
        <begin position="153"/>
        <end position="172"/>
    </location>
</feature>
<dbReference type="PROSITE" id="PS50005">
    <property type="entry name" value="TPR"/>
    <property type="match status" value="3"/>
</dbReference>
<dbReference type="Pfam" id="PF01129">
    <property type="entry name" value="ART"/>
    <property type="match status" value="1"/>
</dbReference>
<feature type="repeat" description="TPR" evidence="8">
    <location>
        <begin position="689"/>
        <end position="722"/>
    </location>
</feature>
<feature type="compositionally biased region" description="Polar residues" evidence="10">
    <location>
        <begin position="234"/>
        <end position="250"/>
    </location>
</feature>
<dbReference type="OrthoDB" id="423533at2759"/>
<organism evidence="12 13">
    <name type="scientific">Adineta ricciae</name>
    <name type="common">Rotifer</name>
    <dbReference type="NCBI Taxonomy" id="249248"/>
    <lineage>
        <taxon>Eukaryota</taxon>
        <taxon>Metazoa</taxon>
        <taxon>Spiralia</taxon>
        <taxon>Gnathifera</taxon>
        <taxon>Rotifera</taxon>
        <taxon>Eurotatoria</taxon>
        <taxon>Bdelloidea</taxon>
        <taxon>Adinetida</taxon>
        <taxon>Adinetidae</taxon>
        <taxon>Adineta</taxon>
    </lineage>
</organism>
<gene>
    <name evidence="12" type="ORF">EDS130_LOCUS22080</name>
</gene>
<dbReference type="SUPFAM" id="SSF56399">
    <property type="entry name" value="ADP-ribosylation"/>
    <property type="match status" value="1"/>
</dbReference>
<dbReference type="GO" id="GO:0106274">
    <property type="term" value="F:NAD+-protein-arginine ADP-ribosyltransferase activity"/>
    <property type="evidence" value="ECO:0007669"/>
    <property type="project" value="UniProtKB-EC"/>
</dbReference>
<comment type="similarity">
    <text evidence="1 9">Belongs to the Arg-specific ADP-ribosyltransferase family.</text>
</comment>
<evidence type="ECO:0000256" key="6">
    <source>
        <dbReference type="ARBA" id="ARBA00022803"/>
    </source>
</evidence>
<dbReference type="Pfam" id="PF13181">
    <property type="entry name" value="TPR_8"/>
    <property type="match status" value="1"/>
</dbReference>
<evidence type="ECO:0000256" key="8">
    <source>
        <dbReference type="PROSITE-ProRule" id="PRU00339"/>
    </source>
</evidence>
<evidence type="ECO:0000313" key="12">
    <source>
        <dbReference type="EMBL" id="CAF1140825.1"/>
    </source>
</evidence>
<dbReference type="Gene3D" id="3.90.176.10">
    <property type="entry name" value="Toxin ADP-ribosyltransferase, Chain A, domain 1"/>
    <property type="match status" value="1"/>
</dbReference>
<dbReference type="PROSITE" id="PS50293">
    <property type="entry name" value="TPR_REGION"/>
    <property type="match status" value="1"/>
</dbReference>
<evidence type="ECO:0000256" key="4">
    <source>
        <dbReference type="ARBA" id="ARBA00022695"/>
    </source>
</evidence>
<comment type="caution">
    <text evidence="12">The sequence shown here is derived from an EMBL/GenBank/DDBJ whole genome shotgun (WGS) entry which is preliminary data.</text>
</comment>
<evidence type="ECO:0000313" key="13">
    <source>
        <dbReference type="Proteomes" id="UP000663852"/>
    </source>
</evidence>
<dbReference type="InterPro" id="IPR011990">
    <property type="entry name" value="TPR-like_helical_dom_sf"/>
</dbReference>
<dbReference type="EC" id="2.4.2.31" evidence="9"/>
<dbReference type="Gene3D" id="1.25.40.10">
    <property type="entry name" value="Tetratricopeptide repeat domain"/>
    <property type="match status" value="2"/>
</dbReference>
<dbReference type="Pfam" id="PF15257">
    <property type="entry name" value="DUF4590"/>
    <property type="match status" value="1"/>
</dbReference>
<feature type="repeat" description="TPR" evidence="8">
    <location>
        <begin position="819"/>
        <end position="852"/>
    </location>
</feature>
<feature type="repeat" description="TPR" evidence="8">
    <location>
        <begin position="773"/>
        <end position="806"/>
    </location>
</feature>
<dbReference type="PANTHER" id="PTHR45641">
    <property type="entry name" value="TETRATRICOPEPTIDE REPEAT PROTEIN (AFU_ORTHOLOGUE AFUA_6G03870)"/>
    <property type="match status" value="1"/>
</dbReference>
<dbReference type="EMBL" id="CAJNOJ010000114">
    <property type="protein sequence ID" value="CAF1140825.1"/>
    <property type="molecule type" value="Genomic_DNA"/>
</dbReference>
<evidence type="ECO:0000256" key="2">
    <source>
        <dbReference type="ARBA" id="ARBA00022676"/>
    </source>
</evidence>
<keyword evidence="2 9" id="KW-0328">Glycosyltransferase</keyword>
<dbReference type="InterPro" id="IPR000768">
    <property type="entry name" value="ART"/>
</dbReference>
<evidence type="ECO:0000256" key="10">
    <source>
        <dbReference type="SAM" id="MobiDB-lite"/>
    </source>
</evidence>
<keyword evidence="4" id="KW-0548">Nucleotidyltransferase</keyword>
<evidence type="ECO:0000256" key="1">
    <source>
        <dbReference type="ARBA" id="ARBA00009558"/>
    </source>
</evidence>
<dbReference type="GO" id="GO:0016779">
    <property type="term" value="F:nucleotidyltransferase activity"/>
    <property type="evidence" value="ECO:0007669"/>
    <property type="project" value="UniProtKB-KW"/>
</dbReference>
<name>A0A814S1E9_ADIRI</name>
<dbReference type="PANTHER" id="PTHR45641:SF19">
    <property type="entry name" value="NEPHROCYSTIN-3"/>
    <property type="match status" value="1"/>
</dbReference>
<evidence type="ECO:0000259" key="11">
    <source>
        <dbReference type="Pfam" id="PF15257"/>
    </source>
</evidence>
<dbReference type="SMART" id="SM00028">
    <property type="entry name" value="TPR"/>
    <property type="match status" value="6"/>
</dbReference>
<dbReference type="PROSITE" id="PS51996">
    <property type="entry name" value="TR_MART"/>
    <property type="match status" value="1"/>
</dbReference>
<keyword evidence="9" id="KW-0520">NAD</keyword>
<dbReference type="InterPro" id="IPR048257">
    <property type="entry name" value="DUF4590"/>
</dbReference>
<keyword evidence="5" id="KW-0677">Repeat</keyword>
<feature type="region of interest" description="Disordered" evidence="10">
    <location>
        <begin position="234"/>
        <end position="258"/>
    </location>
</feature>
<dbReference type="AlphaFoldDB" id="A0A814S1E9"/>